<proteinExistence type="predicted"/>
<sequence>MIDATHLNEIERLRNGGAQQDGVGDFVIYVITPLAVLLCLILLGRRIMS</sequence>
<protein>
    <submittedName>
        <fullName evidence="2">Uncharacterized protein</fullName>
    </submittedName>
</protein>
<dbReference type="EMBL" id="BKAG01000007">
    <property type="protein sequence ID" value="GEP42032.1"/>
    <property type="molecule type" value="Genomic_DNA"/>
</dbReference>
<keyword evidence="1" id="KW-0472">Membrane</keyword>
<evidence type="ECO:0000256" key="1">
    <source>
        <dbReference type="SAM" id="Phobius"/>
    </source>
</evidence>
<evidence type="ECO:0000313" key="2">
    <source>
        <dbReference type="EMBL" id="GEP42032.1"/>
    </source>
</evidence>
<evidence type="ECO:0000313" key="3">
    <source>
        <dbReference type="Proteomes" id="UP000321577"/>
    </source>
</evidence>
<reference evidence="2 3" key="1">
    <citation type="submission" date="2019-07" db="EMBL/GenBank/DDBJ databases">
        <title>Whole genome shotgun sequence of Brevifollis gellanilyticus NBRC 108608.</title>
        <authorList>
            <person name="Hosoyama A."/>
            <person name="Uohara A."/>
            <person name="Ohji S."/>
            <person name="Ichikawa N."/>
        </authorList>
    </citation>
    <scope>NUCLEOTIDE SEQUENCE [LARGE SCALE GENOMIC DNA]</scope>
    <source>
        <strain evidence="2 3">NBRC 108608</strain>
    </source>
</reference>
<organism evidence="2 3">
    <name type="scientific">Brevifollis gellanilyticus</name>
    <dbReference type="NCBI Taxonomy" id="748831"/>
    <lineage>
        <taxon>Bacteria</taxon>
        <taxon>Pseudomonadati</taxon>
        <taxon>Verrucomicrobiota</taxon>
        <taxon>Verrucomicrobiia</taxon>
        <taxon>Verrucomicrobiales</taxon>
        <taxon>Verrucomicrobiaceae</taxon>
    </lineage>
</organism>
<comment type="caution">
    <text evidence="2">The sequence shown here is derived from an EMBL/GenBank/DDBJ whole genome shotgun (WGS) entry which is preliminary data.</text>
</comment>
<feature type="transmembrane region" description="Helical" evidence="1">
    <location>
        <begin position="26"/>
        <end position="44"/>
    </location>
</feature>
<dbReference type="RefSeq" id="WP_170266641.1">
    <property type="nucleotide sequence ID" value="NZ_BKAG01000007.1"/>
</dbReference>
<name>A0A512M5M8_9BACT</name>
<gene>
    <name evidence="2" type="ORF">BGE01nite_13230</name>
</gene>
<keyword evidence="3" id="KW-1185">Reference proteome</keyword>
<accession>A0A512M5M8</accession>
<dbReference type="AlphaFoldDB" id="A0A512M5M8"/>
<dbReference type="Proteomes" id="UP000321577">
    <property type="component" value="Unassembled WGS sequence"/>
</dbReference>
<keyword evidence="1" id="KW-0812">Transmembrane</keyword>
<keyword evidence="1" id="KW-1133">Transmembrane helix</keyword>